<evidence type="ECO:0000259" key="2">
    <source>
        <dbReference type="Pfam" id="PF07883"/>
    </source>
</evidence>
<accession>A0ABU5IJD8</accession>
<gene>
    <name evidence="3" type="ORF">SM757_20740</name>
</gene>
<dbReference type="RefSeq" id="WP_322466886.1">
    <property type="nucleotide sequence ID" value="NZ_JAXOJX010000037.1"/>
</dbReference>
<feature type="domain" description="Cupin type-2" evidence="2">
    <location>
        <begin position="88"/>
        <end position="156"/>
    </location>
</feature>
<dbReference type="Gene3D" id="2.60.120.10">
    <property type="entry name" value="Jelly Rolls"/>
    <property type="match status" value="1"/>
</dbReference>
<proteinExistence type="predicted"/>
<feature type="signal peptide" evidence="1">
    <location>
        <begin position="1"/>
        <end position="35"/>
    </location>
</feature>
<evidence type="ECO:0000256" key="1">
    <source>
        <dbReference type="SAM" id="SignalP"/>
    </source>
</evidence>
<dbReference type="Pfam" id="PF07883">
    <property type="entry name" value="Cupin_2"/>
    <property type="match status" value="1"/>
</dbReference>
<dbReference type="SUPFAM" id="SSF51182">
    <property type="entry name" value="RmlC-like cupins"/>
    <property type="match status" value="1"/>
</dbReference>
<reference evidence="3 4" key="1">
    <citation type="submission" date="2023-11" db="EMBL/GenBank/DDBJ databases">
        <title>Draft genome of Azohydromonas lata strain H1 (DSM1123), a polyhydroxyalkanoate producer.</title>
        <authorList>
            <person name="Traversa D."/>
            <person name="D'Addabbo P."/>
            <person name="Pazzani C."/>
            <person name="Manzari C."/>
            <person name="Chiara M."/>
            <person name="Scrascia M."/>
        </authorList>
    </citation>
    <scope>NUCLEOTIDE SEQUENCE [LARGE SCALE GENOMIC DNA]</scope>
    <source>
        <strain evidence="3 4">H1</strain>
    </source>
</reference>
<keyword evidence="4" id="KW-1185">Reference proteome</keyword>
<name>A0ABU5IJD8_9BURK</name>
<protein>
    <submittedName>
        <fullName evidence="3">Cupin domain-containing protein</fullName>
    </submittedName>
</protein>
<evidence type="ECO:0000313" key="4">
    <source>
        <dbReference type="Proteomes" id="UP001293718"/>
    </source>
</evidence>
<sequence length="170" mass="18333">MSIRTTSNAWRRVAQPCVLATVAAVTALGASAALAGECPMDKRVADGRGQPPGPSMPQGVTDRVRAMTDLANEPLALQGRQFRLRQLDIQPGGIVPWHSHDNRPAMIYTVSGEVTEYASSCAVPIVHRAGDVAPEKNGTSHWWKNTGSTPAVLISVDLFPMDKPHMEHDM</sequence>
<evidence type="ECO:0000313" key="3">
    <source>
        <dbReference type="EMBL" id="MDZ5459010.1"/>
    </source>
</evidence>
<dbReference type="EMBL" id="JAXOJX010000037">
    <property type="protein sequence ID" value="MDZ5459010.1"/>
    <property type="molecule type" value="Genomic_DNA"/>
</dbReference>
<feature type="chain" id="PRO_5047062268" evidence="1">
    <location>
        <begin position="36"/>
        <end position="170"/>
    </location>
</feature>
<dbReference type="Proteomes" id="UP001293718">
    <property type="component" value="Unassembled WGS sequence"/>
</dbReference>
<comment type="caution">
    <text evidence="3">The sequence shown here is derived from an EMBL/GenBank/DDBJ whole genome shotgun (WGS) entry which is preliminary data.</text>
</comment>
<organism evidence="3 4">
    <name type="scientific">Azohydromonas lata</name>
    <dbReference type="NCBI Taxonomy" id="45677"/>
    <lineage>
        <taxon>Bacteria</taxon>
        <taxon>Pseudomonadati</taxon>
        <taxon>Pseudomonadota</taxon>
        <taxon>Betaproteobacteria</taxon>
        <taxon>Burkholderiales</taxon>
        <taxon>Sphaerotilaceae</taxon>
        <taxon>Azohydromonas</taxon>
    </lineage>
</organism>
<dbReference type="InterPro" id="IPR014710">
    <property type="entry name" value="RmlC-like_jellyroll"/>
</dbReference>
<keyword evidence="1" id="KW-0732">Signal</keyword>
<dbReference type="InterPro" id="IPR011051">
    <property type="entry name" value="RmlC_Cupin_sf"/>
</dbReference>
<dbReference type="InterPro" id="IPR013096">
    <property type="entry name" value="Cupin_2"/>
</dbReference>